<sequence>MNSTRRDFLKTTGAAAIGIGLLPAFAGRMSDVFAPAGLARMSPESQGVSSAAISKFINAANASGLQWHGFMLLRHGNVIAEGWWKPFDFQYRHTLYSLSKSFTSTAIGLLVKEGKLKVDEPVISLFPEDLPVEVSDNLKQMKVKHLLTMNTGHGEDTTGKMREGTAPWTKTFLSLPVEHAPGSHFLYNTGATYMLGAIVHKVSGQDVETFLSSRLFKPLGITGYDWEKSPQGLSVAGWGLRITTEDIAKFGQLYLQKGKWNDKTILTESWVNEATSAQTTSNPGDGDWSQGYGYQFWRCKPGFFRGDGAFGQYCIVMPQYDAVLAVNSESWDMQKQMTIAWETLLPAMQASALPESATDQQQLKQDLANLSLPVVKGSVTSALAKKYNGAEIKFGNNEFGVTSMQLKFSDDGCTWTAKTAKGAQVIKTGWEKWATNKESMKYLFSVGNRNPVPSKVAATATWINENTLQLNLRFIEAIHGDKITCVFDGNKVSVSFLNSVSENTKNNTEKRGTLEGTV</sequence>
<dbReference type="RefSeq" id="WP_254168743.1">
    <property type="nucleotide sequence ID" value="NZ_JAHESF010000037.1"/>
</dbReference>
<keyword evidence="3" id="KW-1185">Reference proteome</keyword>
<dbReference type="SUPFAM" id="SSF56601">
    <property type="entry name" value="beta-lactamase/transpeptidase-like"/>
    <property type="match status" value="1"/>
</dbReference>
<reference evidence="2 3" key="1">
    <citation type="submission" date="2021-05" db="EMBL/GenBank/DDBJ databases">
        <title>A Polyphasic approach of four new species of the genus Ohtaekwangia: Ohtaekwangia histidinii sp. nov., Ohtaekwangia cretensis sp. nov., Ohtaekwangia indiensis sp. nov., Ohtaekwangia reichenbachii sp. nov. from diverse environment.</title>
        <authorList>
            <person name="Octaviana S."/>
        </authorList>
    </citation>
    <scope>NUCLEOTIDE SEQUENCE [LARGE SCALE GENOMIC DNA]</scope>
    <source>
        <strain evidence="2 3">PWU4</strain>
    </source>
</reference>
<dbReference type="PANTHER" id="PTHR43283">
    <property type="entry name" value="BETA-LACTAMASE-RELATED"/>
    <property type="match status" value="1"/>
</dbReference>
<dbReference type="EMBL" id="JAHESF010000037">
    <property type="protein sequence ID" value="MBT1700259.1"/>
    <property type="molecule type" value="Genomic_DNA"/>
</dbReference>
<dbReference type="Proteomes" id="UP001319200">
    <property type="component" value="Unassembled WGS sequence"/>
</dbReference>
<feature type="domain" description="Beta-lactamase-related" evidence="1">
    <location>
        <begin position="70"/>
        <end position="333"/>
    </location>
</feature>
<dbReference type="PROSITE" id="PS51318">
    <property type="entry name" value="TAT"/>
    <property type="match status" value="1"/>
</dbReference>
<evidence type="ECO:0000259" key="1">
    <source>
        <dbReference type="Pfam" id="PF00144"/>
    </source>
</evidence>
<dbReference type="InterPro" id="IPR001466">
    <property type="entry name" value="Beta-lactam-related"/>
</dbReference>
<dbReference type="InterPro" id="IPR012338">
    <property type="entry name" value="Beta-lactam/transpept-like"/>
</dbReference>
<accession>A0AAP2DTG0</accession>
<dbReference type="InterPro" id="IPR006311">
    <property type="entry name" value="TAT_signal"/>
</dbReference>
<protein>
    <submittedName>
        <fullName evidence="2">Beta-lactamase family protein</fullName>
    </submittedName>
</protein>
<dbReference type="Gene3D" id="3.40.710.10">
    <property type="entry name" value="DD-peptidase/beta-lactamase superfamily"/>
    <property type="match status" value="1"/>
</dbReference>
<evidence type="ECO:0000313" key="3">
    <source>
        <dbReference type="Proteomes" id="UP001319200"/>
    </source>
</evidence>
<proteinExistence type="predicted"/>
<gene>
    <name evidence="2" type="ORF">KK083_25455</name>
</gene>
<comment type="caution">
    <text evidence="2">The sequence shown here is derived from an EMBL/GenBank/DDBJ whole genome shotgun (WGS) entry which is preliminary data.</text>
</comment>
<evidence type="ECO:0000313" key="2">
    <source>
        <dbReference type="EMBL" id="MBT1700259.1"/>
    </source>
</evidence>
<dbReference type="AlphaFoldDB" id="A0AAP2DTG0"/>
<organism evidence="2 3">
    <name type="scientific">Chryseosolibacter histidini</name>
    <dbReference type="NCBI Taxonomy" id="2782349"/>
    <lineage>
        <taxon>Bacteria</taxon>
        <taxon>Pseudomonadati</taxon>
        <taxon>Bacteroidota</taxon>
        <taxon>Cytophagia</taxon>
        <taxon>Cytophagales</taxon>
        <taxon>Chryseotaleaceae</taxon>
        <taxon>Chryseosolibacter</taxon>
    </lineage>
</organism>
<dbReference type="InterPro" id="IPR050789">
    <property type="entry name" value="Diverse_Enzym_Activities"/>
</dbReference>
<dbReference type="Pfam" id="PF00144">
    <property type="entry name" value="Beta-lactamase"/>
    <property type="match status" value="1"/>
</dbReference>
<name>A0AAP2DTG0_9BACT</name>
<dbReference type="InterPro" id="IPR019546">
    <property type="entry name" value="TAT_signal_bac_arc"/>
</dbReference>
<dbReference type="PANTHER" id="PTHR43283:SF7">
    <property type="entry name" value="BETA-LACTAMASE-RELATED DOMAIN-CONTAINING PROTEIN"/>
    <property type="match status" value="1"/>
</dbReference>
<dbReference type="NCBIfam" id="TIGR01409">
    <property type="entry name" value="TAT_signal_seq"/>
    <property type="match status" value="1"/>
</dbReference>